<dbReference type="EnsemblMetazoa" id="GPAI011627-RA">
    <property type="protein sequence ID" value="GPAI011627-PA"/>
    <property type="gene ID" value="GPAI011627"/>
</dbReference>
<evidence type="ECO:0000256" key="1">
    <source>
        <dbReference type="SAM" id="Phobius"/>
    </source>
</evidence>
<proteinExistence type="predicted"/>
<protein>
    <submittedName>
        <fullName evidence="2">Uncharacterized protein</fullName>
    </submittedName>
</protein>
<keyword evidence="3" id="KW-1185">Reference proteome</keyword>
<accession>A0A1A9ZDT8</accession>
<reference evidence="2" key="2">
    <citation type="submission" date="2020-05" db="UniProtKB">
        <authorList>
            <consortium name="EnsemblMetazoa"/>
        </authorList>
    </citation>
    <scope>IDENTIFICATION</scope>
    <source>
        <strain evidence="2">IAEA</strain>
    </source>
</reference>
<keyword evidence="1" id="KW-0812">Transmembrane</keyword>
<dbReference type="Proteomes" id="UP000092445">
    <property type="component" value="Unassembled WGS sequence"/>
</dbReference>
<keyword evidence="1" id="KW-0472">Membrane</keyword>
<name>A0A1A9ZDT8_GLOPL</name>
<evidence type="ECO:0000313" key="2">
    <source>
        <dbReference type="EnsemblMetazoa" id="GPAI011627-PA"/>
    </source>
</evidence>
<evidence type="ECO:0000313" key="3">
    <source>
        <dbReference type="Proteomes" id="UP000092445"/>
    </source>
</evidence>
<keyword evidence="1" id="KW-1133">Transmembrane helix</keyword>
<dbReference type="VEuPathDB" id="VectorBase:GPAI011627"/>
<reference evidence="3" key="1">
    <citation type="submission" date="2014-03" db="EMBL/GenBank/DDBJ databases">
        <authorList>
            <person name="Aksoy S."/>
            <person name="Warren W."/>
            <person name="Wilson R.K."/>
        </authorList>
    </citation>
    <scope>NUCLEOTIDE SEQUENCE [LARGE SCALE GENOMIC DNA]</scope>
    <source>
        <strain evidence="3">IAEA</strain>
    </source>
</reference>
<dbReference type="AlphaFoldDB" id="A0A1A9ZDT8"/>
<sequence>MESQPQTSRYGERFLMLWDVMGWCGGNVCNYCLLKEDRTGGNDDEGILCQDVARVELRRKISAYYNGLEHFCLLVIVFFITKKANCRYKHLNTPYTYNTNMFNSPKIPTLTGLSALGGLATGGSAIRTVNDIKNGREQLAEATRHSRHMQSMAILKSIEKDMNK</sequence>
<feature type="transmembrane region" description="Helical" evidence="1">
    <location>
        <begin position="63"/>
        <end position="81"/>
    </location>
</feature>
<organism evidence="2 3">
    <name type="scientific">Glossina pallidipes</name>
    <name type="common">Tsetse fly</name>
    <dbReference type="NCBI Taxonomy" id="7398"/>
    <lineage>
        <taxon>Eukaryota</taxon>
        <taxon>Metazoa</taxon>
        <taxon>Ecdysozoa</taxon>
        <taxon>Arthropoda</taxon>
        <taxon>Hexapoda</taxon>
        <taxon>Insecta</taxon>
        <taxon>Pterygota</taxon>
        <taxon>Neoptera</taxon>
        <taxon>Endopterygota</taxon>
        <taxon>Diptera</taxon>
        <taxon>Brachycera</taxon>
        <taxon>Muscomorpha</taxon>
        <taxon>Hippoboscoidea</taxon>
        <taxon>Glossinidae</taxon>
        <taxon>Glossina</taxon>
    </lineage>
</organism>